<reference evidence="1 2" key="1">
    <citation type="journal article" date="2019" name="Int. J. Syst. Evol. Microbiol.">
        <title>The Global Catalogue of Microorganisms (GCM) 10K type strain sequencing project: providing services to taxonomists for standard genome sequencing and annotation.</title>
        <authorList>
            <consortium name="The Broad Institute Genomics Platform"/>
            <consortium name="The Broad Institute Genome Sequencing Center for Infectious Disease"/>
            <person name="Wu L."/>
            <person name="Ma J."/>
        </authorList>
    </citation>
    <scope>NUCLEOTIDE SEQUENCE [LARGE SCALE GENOMIC DNA]</scope>
    <source>
        <strain evidence="1 2">JCM 12928</strain>
    </source>
</reference>
<accession>A0ABN1GY06</accession>
<name>A0ABN1GY06_9CAUL</name>
<dbReference type="Proteomes" id="UP001501352">
    <property type="component" value="Unassembled WGS sequence"/>
</dbReference>
<organism evidence="1 2">
    <name type="scientific">Brevundimonas kwangchunensis</name>
    <dbReference type="NCBI Taxonomy" id="322163"/>
    <lineage>
        <taxon>Bacteria</taxon>
        <taxon>Pseudomonadati</taxon>
        <taxon>Pseudomonadota</taxon>
        <taxon>Alphaproteobacteria</taxon>
        <taxon>Caulobacterales</taxon>
        <taxon>Caulobacteraceae</taxon>
        <taxon>Brevundimonas</taxon>
    </lineage>
</organism>
<dbReference type="EMBL" id="BAAAGA010000005">
    <property type="protein sequence ID" value="GAA0623095.1"/>
    <property type="molecule type" value="Genomic_DNA"/>
</dbReference>
<keyword evidence="2" id="KW-1185">Reference proteome</keyword>
<evidence type="ECO:0000313" key="1">
    <source>
        <dbReference type="EMBL" id="GAA0623095.1"/>
    </source>
</evidence>
<evidence type="ECO:0000313" key="2">
    <source>
        <dbReference type="Proteomes" id="UP001501352"/>
    </source>
</evidence>
<sequence length="143" mass="15168">MALSSNTRTEASAGADPVRQVVPLRLATRNVVMLIGAVAAEVMVTRIGRRAQRPPRFSSPQLIEMVGAVTDDVDSRIALPLSRVTVPEVEIEKVVALDPRTVVPRAGDVWGETVIWACASDATRSAAKATAGINARCMVATYG</sequence>
<comment type="caution">
    <text evidence="1">The sequence shown here is derived from an EMBL/GenBank/DDBJ whole genome shotgun (WGS) entry which is preliminary data.</text>
</comment>
<gene>
    <name evidence="1" type="ORF">GCM10009422_18900</name>
</gene>
<protein>
    <submittedName>
        <fullName evidence="1">Uncharacterized protein</fullName>
    </submittedName>
</protein>
<proteinExistence type="predicted"/>